<evidence type="ECO:0000256" key="2">
    <source>
        <dbReference type="ARBA" id="ARBA00022490"/>
    </source>
</evidence>
<dbReference type="SUPFAM" id="SSF46894">
    <property type="entry name" value="C-terminal effector domain of the bipartite response regulators"/>
    <property type="match status" value="1"/>
</dbReference>
<name>A0ABS8PUQ1_9BACT</name>
<dbReference type="Gene3D" id="1.25.40.10">
    <property type="entry name" value="Tetratricopeptide repeat domain"/>
    <property type="match status" value="1"/>
</dbReference>
<protein>
    <submittedName>
        <fullName evidence="8">Tetratricopeptide repeat protein</fullName>
    </submittedName>
</protein>
<dbReference type="SMART" id="SM00028">
    <property type="entry name" value="TPR"/>
    <property type="match status" value="5"/>
</dbReference>
<evidence type="ECO:0000256" key="4">
    <source>
        <dbReference type="ARBA" id="ARBA00022803"/>
    </source>
</evidence>
<evidence type="ECO:0000256" key="1">
    <source>
        <dbReference type="ARBA" id="ARBA00004496"/>
    </source>
</evidence>
<dbReference type="PANTHER" id="PTHR46630:SF1">
    <property type="entry name" value="TETRATRICOPEPTIDE REPEAT PROTEIN 29"/>
    <property type="match status" value="1"/>
</dbReference>
<evidence type="ECO:0000313" key="8">
    <source>
        <dbReference type="EMBL" id="MCD2424801.1"/>
    </source>
</evidence>
<comment type="similarity">
    <text evidence="5">Belongs to the Rap family.</text>
</comment>
<keyword evidence="7" id="KW-0472">Membrane</keyword>
<dbReference type="Proteomes" id="UP001199816">
    <property type="component" value="Unassembled WGS sequence"/>
</dbReference>
<dbReference type="RefSeq" id="WP_231007010.1">
    <property type="nucleotide sequence ID" value="NZ_JAJNEC010000005.1"/>
</dbReference>
<keyword evidence="4 6" id="KW-0802">TPR repeat</keyword>
<keyword evidence="2" id="KW-0963">Cytoplasm</keyword>
<comment type="caution">
    <text evidence="8">The sequence shown here is derived from an EMBL/GenBank/DDBJ whole genome shotgun (WGS) entry which is preliminary data.</text>
</comment>
<feature type="repeat" description="TPR" evidence="6">
    <location>
        <begin position="146"/>
        <end position="179"/>
    </location>
</feature>
<keyword evidence="7" id="KW-0812">Transmembrane</keyword>
<dbReference type="SUPFAM" id="SSF48452">
    <property type="entry name" value="TPR-like"/>
    <property type="match status" value="2"/>
</dbReference>
<dbReference type="PROSITE" id="PS50005">
    <property type="entry name" value="TPR"/>
    <property type="match status" value="2"/>
</dbReference>
<keyword evidence="3" id="KW-0677">Repeat</keyword>
<dbReference type="InterPro" id="IPR011990">
    <property type="entry name" value="TPR-like_helical_dom_sf"/>
</dbReference>
<comment type="subcellular location">
    <subcellularLocation>
        <location evidence="1">Cytoplasm</location>
    </subcellularLocation>
</comment>
<accession>A0ABS8PUQ1</accession>
<dbReference type="Pfam" id="PF13424">
    <property type="entry name" value="TPR_12"/>
    <property type="match status" value="1"/>
</dbReference>
<dbReference type="InterPro" id="IPR016032">
    <property type="entry name" value="Sig_transdc_resp-reg_C-effctor"/>
</dbReference>
<dbReference type="InterPro" id="IPR051476">
    <property type="entry name" value="Bac_ResReg_Asp_Phosphatase"/>
</dbReference>
<dbReference type="InterPro" id="IPR036388">
    <property type="entry name" value="WH-like_DNA-bd_sf"/>
</dbReference>
<evidence type="ECO:0000256" key="7">
    <source>
        <dbReference type="SAM" id="Phobius"/>
    </source>
</evidence>
<feature type="repeat" description="TPR" evidence="6">
    <location>
        <begin position="186"/>
        <end position="219"/>
    </location>
</feature>
<dbReference type="Gene3D" id="1.10.10.10">
    <property type="entry name" value="Winged helix-like DNA-binding domain superfamily/Winged helix DNA-binding domain"/>
    <property type="match status" value="1"/>
</dbReference>
<sequence length="545" mass="62312">MILLFLGCGTPMLLSQSKKNKAAYDRIQVLNRTAKKLNSDSTAQALILAHEAYLLAVKENDRFWQAQTMLTLSEGYLYDDSYDMALQYAYDALDIFQSLKHETGIADTYTLLGWIFYDTENAILSMDFHQKAAKLIAAGTDEKKKAVALNAIGLVYQMMNNSDSAKIYFQKTIAISEAHKITIIQGAALNNLGISENALGQYPQAIIHFEKAMEIEQMEHLHSKLPLAEVQNQLAYAYLKLNNYDKADSLLKSARSIIDASTSNTRKEKLLDNLHTYALLHQATGNYQRAFECLQQYIAINNEIVSRNKTEMVDALHLSRETQNREKQINELSAQKELRSFQRNALAAGLVLLGIIGFLLYSRLRRKQQRDKELEAMKRLLIEKELDNTLHEKEALNDKLGFKDQNIKKYALLLTRNDELLKNFIRETGHLMTTEEADLKTMPNAYSKLVKKFLQDLEQQANDKTLHLSSDDAHADFFFNLLQKYPDLTESERKLCAQIRLNLSSKEIAALNNISVKSVEMARYRLRKHFGLQKNEDLNAFISSF</sequence>
<organism evidence="8 9">
    <name type="scientific">Niabella pedocola</name>
    <dbReference type="NCBI Taxonomy" id="1752077"/>
    <lineage>
        <taxon>Bacteria</taxon>
        <taxon>Pseudomonadati</taxon>
        <taxon>Bacteroidota</taxon>
        <taxon>Chitinophagia</taxon>
        <taxon>Chitinophagales</taxon>
        <taxon>Chitinophagaceae</taxon>
        <taxon>Niabella</taxon>
    </lineage>
</organism>
<dbReference type="PANTHER" id="PTHR46630">
    <property type="entry name" value="TETRATRICOPEPTIDE REPEAT PROTEIN 29"/>
    <property type="match status" value="1"/>
</dbReference>
<evidence type="ECO:0000256" key="5">
    <source>
        <dbReference type="ARBA" id="ARBA00038253"/>
    </source>
</evidence>
<keyword evidence="7" id="KW-1133">Transmembrane helix</keyword>
<dbReference type="EMBL" id="JAJNEC010000005">
    <property type="protein sequence ID" value="MCD2424801.1"/>
    <property type="molecule type" value="Genomic_DNA"/>
</dbReference>
<evidence type="ECO:0000313" key="9">
    <source>
        <dbReference type="Proteomes" id="UP001199816"/>
    </source>
</evidence>
<evidence type="ECO:0000256" key="3">
    <source>
        <dbReference type="ARBA" id="ARBA00022737"/>
    </source>
</evidence>
<keyword evidence="9" id="KW-1185">Reference proteome</keyword>
<reference evidence="8 9" key="1">
    <citation type="submission" date="2021-11" db="EMBL/GenBank/DDBJ databases">
        <title>Genomic of Niabella pedocola.</title>
        <authorList>
            <person name="Wu T."/>
        </authorList>
    </citation>
    <scope>NUCLEOTIDE SEQUENCE [LARGE SCALE GENOMIC DNA]</scope>
    <source>
        <strain evidence="8 9">JCM 31011</strain>
    </source>
</reference>
<feature type="transmembrane region" description="Helical" evidence="7">
    <location>
        <begin position="345"/>
        <end position="362"/>
    </location>
</feature>
<dbReference type="Pfam" id="PF13181">
    <property type="entry name" value="TPR_8"/>
    <property type="match status" value="1"/>
</dbReference>
<proteinExistence type="inferred from homology"/>
<dbReference type="InterPro" id="IPR019734">
    <property type="entry name" value="TPR_rpt"/>
</dbReference>
<gene>
    <name evidence="8" type="ORF">LQ567_18610</name>
</gene>
<evidence type="ECO:0000256" key="6">
    <source>
        <dbReference type="PROSITE-ProRule" id="PRU00339"/>
    </source>
</evidence>